<dbReference type="Pfam" id="PF00296">
    <property type="entry name" value="Bac_luciferase"/>
    <property type="match status" value="1"/>
</dbReference>
<dbReference type="GO" id="GO:0016705">
    <property type="term" value="F:oxidoreductase activity, acting on paired donors, with incorporation or reduction of molecular oxygen"/>
    <property type="evidence" value="ECO:0007669"/>
    <property type="project" value="InterPro"/>
</dbReference>
<keyword evidence="4" id="KW-0503">Monooxygenase</keyword>
<name>A0A7I7UL04_MYCPV</name>
<dbReference type="AlphaFoldDB" id="A0A7I7UL04"/>
<dbReference type="PANTHER" id="PTHR30011">
    <property type="entry name" value="ALKANESULFONATE MONOOXYGENASE-RELATED"/>
    <property type="match status" value="1"/>
</dbReference>
<evidence type="ECO:0000313" key="7">
    <source>
        <dbReference type="Proteomes" id="UP000467252"/>
    </source>
</evidence>
<reference evidence="6 7" key="1">
    <citation type="journal article" date="2019" name="Emerg. Microbes Infect.">
        <title>Comprehensive subspecies identification of 175 nontuberculous mycobacteria species based on 7547 genomic profiles.</title>
        <authorList>
            <person name="Matsumoto Y."/>
            <person name="Kinjo T."/>
            <person name="Motooka D."/>
            <person name="Nabeya D."/>
            <person name="Jung N."/>
            <person name="Uechi K."/>
            <person name="Horii T."/>
            <person name="Iida T."/>
            <person name="Fujita J."/>
            <person name="Nakamura S."/>
        </authorList>
    </citation>
    <scope>NUCLEOTIDE SEQUENCE [LARGE SCALE GENOMIC DNA]</scope>
    <source>
        <strain evidence="6 7">JCM 6370</strain>
    </source>
</reference>
<dbReference type="PANTHER" id="PTHR30011:SF16">
    <property type="entry name" value="C2H2 FINGER DOMAIN TRANSCRIPTION FACTOR (EUROFUNG)-RELATED"/>
    <property type="match status" value="1"/>
</dbReference>
<dbReference type="GO" id="GO:0004497">
    <property type="term" value="F:monooxygenase activity"/>
    <property type="evidence" value="ECO:0007669"/>
    <property type="project" value="UniProtKB-KW"/>
</dbReference>
<dbReference type="InterPro" id="IPR051260">
    <property type="entry name" value="Diverse_substr_monoxygenases"/>
</dbReference>
<dbReference type="SUPFAM" id="SSF51679">
    <property type="entry name" value="Bacterial luciferase-like"/>
    <property type="match status" value="1"/>
</dbReference>
<dbReference type="RefSeq" id="WP_163899765.1">
    <property type="nucleotide sequence ID" value="NZ_AP022599.1"/>
</dbReference>
<dbReference type="NCBIfam" id="TIGR03619">
    <property type="entry name" value="F420_Rv2161c"/>
    <property type="match status" value="1"/>
</dbReference>
<protein>
    <recommendedName>
        <fullName evidence="5">Luciferase-like domain-containing protein</fullName>
    </recommendedName>
</protein>
<accession>A0A7I7UL04</accession>
<dbReference type="InterPro" id="IPR036661">
    <property type="entry name" value="Luciferase-like_sf"/>
</dbReference>
<gene>
    <name evidence="6" type="ORF">MPUL_19540</name>
</gene>
<dbReference type="Gene3D" id="3.20.20.30">
    <property type="entry name" value="Luciferase-like domain"/>
    <property type="match status" value="1"/>
</dbReference>
<dbReference type="InterPro" id="IPR011251">
    <property type="entry name" value="Luciferase-like_dom"/>
</dbReference>
<keyword evidence="3" id="KW-0560">Oxidoreductase</keyword>
<keyword evidence="2" id="KW-0288">FMN</keyword>
<sequence>METGLVLPHTGPSASPSFLQDFAQAAEGHKFRRLWAVDHLVLPEHVTSLYMLGREPTPVADGWLAENLAPNYEMMTTLAWVAGRTTTIGLGTSVAVLPLRNPVANARQLATLDALSGGRLTYGAGIGWLREEATAMGMPWDRRGARAEEHIALLRKLWCAHEPYVEFHGEFYDFAPMDPRPQPVQRPIPILVGGHSAKAIDRAARIGDGWIAAPTSVTRLTDLVTALRRAAETHGRSPDTLYTVASTAYDDARSFAETCGAVRRLGIDHLQIVIPGDEPRRIIDCLPHVAAVAGQ</sequence>
<proteinExistence type="predicted"/>
<evidence type="ECO:0000259" key="5">
    <source>
        <dbReference type="Pfam" id="PF00296"/>
    </source>
</evidence>
<organism evidence="6 7">
    <name type="scientific">Mycolicibacterium pulveris</name>
    <name type="common">Mycobacterium pulveris</name>
    <dbReference type="NCBI Taxonomy" id="36813"/>
    <lineage>
        <taxon>Bacteria</taxon>
        <taxon>Bacillati</taxon>
        <taxon>Actinomycetota</taxon>
        <taxon>Actinomycetes</taxon>
        <taxon>Mycobacteriales</taxon>
        <taxon>Mycobacteriaceae</taxon>
        <taxon>Mycolicibacterium</taxon>
    </lineage>
</organism>
<dbReference type="InterPro" id="IPR019921">
    <property type="entry name" value="Lucif-like_OxRdtase_Rv2161c"/>
</dbReference>
<keyword evidence="7" id="KW-1185">Reference proteome</keyword>
<keyword evidence="1" id="KW-0285">Flavoprotein</keyword>
<dbReference type="Proteomes" id="UP000467252">
    <property type="component" value="Chromosome"/>
</dbReference>
<evidence type="ECO:0000256" key="3">
    <source>
        <dbReference type="ARBA" id="ARBA00023002"/>
    </source>
</evidence>
<evidence type="ECO:0000256" key="4">
    <source>
        <dbReference type="ARBA" id="ARBA00023033"/>
    </source>
</evidence>
<feature type="domain" description="Luciferase-like" evidence="5">
    <location>
        <begin position="10"/>
        <end position="247"/>
    </location>
</feature>
<evidence type="ECO:0000313" key="6">
    <source>
        <dbReference type="EMBL" id="BBY80796.1"/>
    </source>
</evidence>
<evidence type="ECO:0000256" key="1">
    <source>
        <dbReference type="ARBA" id="ARBA00022630"/>
    </source>
</evidence>
<evidence type="ECO:0000256" key="2">
    <source>
        <dbReference type="ARBA" id="ARBA00022643"/>
    </source>
</evidence>
<dbReference type="EMBL" id="AP022599">
    <property type="protein sequence ID" value="BBY80796.1"/>
    <property type="molecule type" value="Genomic_DNA"/>
</dbReference>